<sequence length="114" mass="12919">MEEEPAPLIILVQGPPKVGKSLLIKSLIKYLTDQHLTDDQGPFAIELGKQRRLQFEECPYDVKGMNDAVDHADGVLLLIDASHGFKEVNWEDDFRMCHTKNDLRTKCLTALQNV</sequence>
<dbReference type="EMBL" id="CM010719">
    <property type="protein sequence ID" value="RZC62467.1"/>
    <property type="molecule type" value="Genomic_DNA"/>
</dbReference>
<dbReference type="GO" id="GO:0003924">
    <property type="term" value="F:GTPase activity"/>
    <property type="evidence" value="ECO:0007669"/>
    <property type="project" value="TreeGrafter"/>
</dbReference>
<dbReference type="InterPro" id="IPR039761">
    <property type="entry name" value="Bms1/Tsr1"/>
</dbReference>
<dbReference type="GO" id="GO:0030686">
    <property type="term" value="C:90S preribosome"/>
    <property type="evidence" value="ECO:0007669"/>
    <property type="project" value="TreeGrafter"/>
</dbReference>
<name>A0A4Y7JP07_PAPSO</name>
<proteinExistence type="predicted"/>
<dbReference type="InterPro" id="IPR027417">
    <property type="entry name" value="P-loop_NTPase"/>
</dbReference>
<organism evidence="1 2">
    <name type="scientific">Papaver somniferum</name>
    <name type="common">Opium poppy</name>
    <dbReference type="NCBI Taxonomy" id="3469"/>
    <lineage>
        <taxon>Eukaryota</taxon>
        <taxon>Viridiplantae</taxon>
        <taxon>Streptophyta</taxon>
        <taxon>Embryophyta</taxon>
        <taxon>Tracheophyta</taxon>
        <taxon>Spermatophyta</taxon>
        <taxon>Magnoliopsida</taxon>
        <taxon>Ranunculales</taxon>
        <taxon>Papaveraceae</taxon>
        <taxon>Papaveroideae</taxon>
        <taxon>Papaver</taxon>
    </lineage>
</organism>
<reference evidence="1 2" key="1">
    <citation type="journal article" date="2018" name="Science">
        <title>The opium poppy genome and morphinan production.</title>
        <authorList>
            <person name="Guo L."/>
            <person name="Winzer T."/>
            <person name="Yang X."/>
            <person name="Li Y."/>
            <person name="Ning Z."/>
            <person name="He Z."/>
            <person name="Teodor R."/>
            <person name="Lu Y."/>
            <person name="Bowser T.A."/>
            <person name="Graham I.A."/>
            <person name="Ye K."/>
        </authorList>
    </citation>
    <scope>NUCLEOTIDE SEQUENCE [LARGE SCALE GENOMIC DNA]</scope>
    <source>
        <strain evidence="2">cv. HN1</strain>
        <tissue evidence="1">Leaves</tissue>
    </source>
</reference>
<dbReference type="GO" id="GO:0000479">
    <property type="term" value="P:endonucleolytic cleavage of tricistronic rRNA transcript (SSU-rRNA, 5.8S rRNA, LSU-rRNA)"/>
    <property type="evidence" value="ECO:0007669"/>
    <property type="project" value="TreeGrafter"/>
</dbReference>
<dbReference type="STRING" id="3469.A0A4Y7JP07"/>
<keyword evidence="2" id="KW-1185">Reference proteome</keyword>
<accession>A0A4Y7JP07</accession>
<dbReference type="GO" id="GO:0000462">
    <property type="term" value="P:maturation of SSU-rRNA from tricistronic rRNA transcript (SSU-rRNA, 5.8S rRNA, LSU-rRNA)"/>
    <property type="evidence" value="ECO:0007669"/>
    <property type="project" value="TreeGrafter"/>
</dbReference>
<protein>
    <submittedName>
        <fullName evidence="1">Uncharacterized protein</fullName>
    </submittedName>
</protein>
<dbReference type="PANTHER" id="PTHR12858:SF2">
    <property type="entry name" value="RIBOSOME BIOGENESIS PROTEIN BMS1 HOMOLOG"/>
    <property type="match status" value="1"/>
</dbReference>
<dbReference type="PANTHER" id="PTHR12858">
    <property type="entry name" value="RIBOSOME BIOGENESIS PROTEIN"/>
    <property type="match status" value="1"/>
</dbReference>
<dbReference type="Gramene" id="RZC62467">
    <property type="protein sequence ID" value="RZC62467"/>
    <property type="gene ID" value="C5167_024239"/>
</dbReference>
<evidence type="ECO:0000313" key="1">
    <source>
        <dbReference type="EMBL" id="RZC62467.1"/>
    </source>
</evidence>
<evidence type="ECO:0000313" key="2">
    <source>
        <dbReference type="Proteomes" id="UP000316621"/>
    </source>
</evidence>
<dbReference type="GO" id="GO:0034511">
    <property type="term" value="F:U3 snoRNA binding"/>
    <property type="evidence" value="ECO:0007669"/>
    <property type="project" value="TreeGrafter"/>
</dbReference>
<dbReference type="SUPFAM" id="SSF52540">
    <property type="entry name" value="P-loop containing nucleoside triphosphate hydrolases"/>
    <property type="match status" value="1"/>
</dbReference>
<dbReference type="GO" id="GO:0005525">
    <property type="term" value="F:GTP binding"/>
    <property type="evidence" value="ECO:0007669"/>
    <property type="project" value="TreeGrafter"/>
</dbReference>
<gene>
    <name evidence="1" type="ORF">C5167_024239</name>
</gene>
<dbReference type="AlphaFoldDB" id="A0A4Y7JP07"/>
<dbReference type="Proteomes" id="UP000316621">
    <property type="component" value="Chromosome 5"/>
</dbReference>